<feature type="transmembrane region" description="Helical" evidence="1">
    <location>
        <begin position="212"/>
        <end position="232"/>
    </location>
</feature>
<dbReference type="OrthoDB" id="9821619at2"/>
<feature type="transmembrane region" description="Helical" evidence="1">
    <location>
        <begin position="238"/>
        <end position="262"/>
    </location>
</feature>
<sequence>MSKKIILKHLWESILIGFVSSMIVTAFFMPYYDIHFRVKTHVNEVLTAFNPIEEIVWEVQLQDAKTRLILFDDIRKTTGTIFSPTLLFSKERNQEETMFFASFDFFMKNSYVVGEQVEIMGLKGLFAGFYYSEHPFGEDFLVVVSDKLENLNYQGEMREFKLQGSYKYPLLPRGFRGLRLLYFLVFCGLLYFVFGFLSIILDTAYDYLKENLLRLSIVSCTIVLCLTTYGLYINTYSIYTIITAGVIAITANTIMVLPLLLFSLGKNFLRRYN</sequence>
<gene>
    <name evidence="2" type="ORF">SAMN02745227_01596</name>
</gene>
<feature type="transmembrane region" description="Helical" evidence="1">
    <location>
        <begin position="12"/>
        <end position="32"/>
    </location>
</feature>
<dbReference type="Proteomes" id="UP000243547">
    <property type="component" value="Unassembled WGS sequence"/>
</dbReference>
<reference evidence="3" key="1">
    <citation type="submission" date="2016-11" db="EMBL/GenBank/DDBJ databases">
        <authorList>
            <person name="Varghese N."/>
            <person name="Submissions S."/>
        </authorList>
    </citation>
    <scope>NUCLEOTIDE SEQUENCE [LARGE SCALE GENOMIC DNA]</scope>
    <source>
        <strain evidence="3">DSM 14826</strain>
    </source>
</reference>
<dbReference type="STRING" id="1120989.SAMN02745227_01596"/>
<protein>
    <submittedName>
        <fullName evidence="2">Uncharacterized protein</fullName>
    </submittedName>
</protein>
<dbReference type="EMBL" id="FRAI01000017">
    <property type="protein sequence ID" value="SHK12897.1"/>
    <property type="molecule type" value="Genomic_DNA"/>
</dbReference>
<dbReference type="AlphaFoldDB" id="A0A1M6PYD2"/>
<feature type="transmembrane region" description="Helical" evidence="1">
    <location>
        <begin position="180"/>
        <end position="200"/>
    </location>
</feature>
<name>A0A1M6PYD2_9FIRM</name>
<keyword evidence="3" id="KW-1185">Reference proteome</keyword>
<keyword evidence="1" id="KW-0812">Transmembrane</keyword>
<proteinExistence type="predicted"/>
<keyword evidence="1" id="KW-0472">Membrane</keyword>
<evidence type="ECO:0000256" key="1">
    <source>
        <dbReference type="SAM" id="Phobius"/>
    </source>
</evidence>
<keyword evidence="1" id="KW-1133">Transmembrane helix</keyword>
<organism evidence="2 3">
    <name type="scientific">Anaerobranca californiensis DSM 14826</name>
    <dbReference type="NCBI Taxonomy" id="1120989"/>
    <lineage>
        <taxon>Bacteria</taxon>
        <taxon>Bacillati</taxon>
        <taxon>Bacillota</taxon>
        <taxon>Clostridia</taxon>
        <taxon>Eubacteriales</taxon>
        <taxon>Proteinivoracaceae</taxon>
        <taxon>Anaerobranca</taxon>
    </lineage>
</organism>
<evidence type="ECO:0000313" key="3">
    <source>
        <dbReference type="Proteomes" id="UP000243547"/>
    </source>
</evidence>
<evidence type="ECO:0000313" key="2">
    <source>
        <dbReference type="EMBL" id="SHK12897.1"/>
    </source>
</evidence>
<accession>A0A1M6PYD2</accession>
<dbReference type="RefSeq" id="WP_072907741.1">
    <property type="nucleotide sequence ID" value="NZ_FRAI01000017.1"/>
</dbReference>